<reference evidence="1" key="1">
    <citation type="journal article" date="2019" name="G3 (Bethesda)">
        <title>Genome Assemblies of Two Rare Opportunistic Yeast Pathogens: Diutina rugosa (syn. Candida rugosa) and Trichomonascus ciferrii (syn. Candida ciferrii).</title>
        <authorList>
            <person name="Mixao V."/>
            <person name="Saus E."/>
            <person name="Hansen A.P."/>
            <person name="Lass-Florl C."/>
            <person name="Gabaldon T."/>
        </authorList>
    </citation>
    <scope>NUCLEOTIDE SEQUENCE</scope>
    <source>
        <strain evidence="1">CBS 4856</strain>
    </source>
</reference>
<gene>
    <name evidence="1" type="ORF">TRICI_002668</name>
</gene>
<accession>A0A642VB47</accession>
<evidence type="ECO:0000313" key="1">
    <source>
        <dbReference type="EMBL" id="KAA8915173.1"/>
    </source>
</evidence>
<dbReference type="EMBL" id="SWFS01000181">
    <property type="protein sequence ID" value="KAA8915173.1"/>
    <property type="molecule type" value="Genomic_DNA"/>
</dbReference>
<protein>
    <submittedName>
        <fullName evidence="1">Uncharacterized protein</fullName>
    </submittedName>
</protein>
<organism evidence="1 2">
    <name type="scientific">Trichomonascus ciferrii</name>
    <dbReference type="NCBI Taxonomy" id="44093"/>
    <lineage>
        <taxon>Eukaryota</taxon>
        <taxon>Fungi</taxon>
        <taxon>Dikarya</taxon>
        <taxon>Ascomycota</taxon>
        <taxon>Saccharomycotina</taxon>
        <taxon>Dipodascomycetes</taxon>
        <taxon>Dipodascales</taxon>
        <taxon>Trichomonascaceae</taxon>
        <taxon>Trichomonascus</taxon>
        <taxon>Trichomonascus ciferrii complex</taxon>
    </lineage>
</organism>
<dbReference type="AlphaFoldDB" id="A0A642VB47"/>
<dbReference type="VEuPathDB" id="FungiDB:TRICI_002668"/>
<comment type="caution">
    <text evidence="1">The sequence shown here is derived from an EMBL/GenBank/DDBJ whole genome shotgun (WGS) entry which is preliminary data.</text>
</comment>
<evidence type="ECO:0000313" key="2">
    <source>
        <dbReference type="Proteomes" id="UP000761534"/>
    </source>
</evidence>
<name>A0A642VB47_9ASCO</name>
<proteinExistence type="predicted"/>
<sequence length="126" mass="14823">MGPFSVEENEIDEGDPPTEVDKIVLELMEVMREQLKREMEEELKEDVRKEIYEGFLDHLNRCWTDRYVHEMAHDLTYTLGSWKEQLDADAALAASPSRQRELVIEKLKRSFDLSETPEERSESTSF</sequence>
<keyword evidence="2" id="KW-1185">Reference proteome</keyword>
<dbReference type="Proteomes" id="UP000761534">
    <property type="component" value="Unassembled WGS sequence"/>
</dbReference>